<name>A0A1F5WVA6_9BACT</name>
<reference evidence="1 2" key="1">
    <citation type="journal article" date="2016" name="Nat. Commun.">
        <title>Thousands of microbial genomes shed light on interconnected biogeochemical processes in an aquifer system.</title>
        <authorList>
            <person name="Anantharaman K."/>
            <person name="Brown C.T."/>
            <person name="Hug L.A."/>
            <person name="Sharon I."/>
            <person name="Castelle C.J."/>
            <person name="Probst A.J."/>
            <person name="Thomas B.C."/>
            <person name="Singh A."/>
            <person name="Wilkins M.J."/>
            <person name="Karaoz U."/>
            <person name="Brodie E.L."/>
            <person name="Williams K.H."/>
            <person name="Hubbard S.S."/>
            <person name="Banfield J.F."/>
        </authorList>
    </citation>
    <scope>NUCLEOTIDE SEQUENCE [LARGE SCALE GENOMIC DNA]</scope>
</reference>
<protein>
    <recommendedName>
        <fullName evidence="3">Aspartyl/glutamyl-tRNA(Asn/Gln) amidotransferase subunit C</fullName>
    </recommendedName>
</protein>
<dbReference type="AlphaFoldDB" id="A0A1F5WVA6"/>
<comment type="caution">
    <text evidence="1">The sequence shown here is derived from an EMBL/GenBank/DDBJ whole genome shotgun (WGS) entry which is preliminary data.</text>
</comment>
<dbReference type="InterPro" id="IPR036113">
    <property type="entry name" value="Asp/Glu-ADT_sf_sub_c"/>
</dbReference>
<proteinExistence type="predicted"/>
<dbReference type="EMBL" id="MFHI01000008">
    <property type="protein sequence ID" value="OGF79221.1"/>
    <property type="molecule type" value="Genomic_DNA"/>
</dbReference>
<accession>A0A1F5WVA6</accession>
<dbReference type="NCBIfam" id="TIGR00135">
    <property type="entry name" value="gatC"/>
    <property type="match status" value="1"/>
</dbReference>
<evidence type="ECO:0000313" key="2">
    <source>
        <dbReference type="Proteomes" id="UP000178425"/>
    </source>
</evidence>
<dbReference type="Gene3D" id="1.10.20.60">
    <property type="entry name" value="Glu-tRNAGln amidotransferase C subunit, N-terminal domain"/>
    <property type="match status" value="1"/>
</dbReference>
<dbReference type="Pfam" id="PF02686">
    <property type="entry name" value="GatC"/>
    <property type="match status" value="1"/>
</dbReference>
<evidence type="ECO:0000313" key="1">
    <source>
        <dbReference type="EMBL" id="OGF79221.1"/>
    </source>
</evidence>
<dbReference type="InterPro" id="IPR003837">
    <property type="entry name" value="GatC"/>
</dbReference>
<dbReference type="GO" id="GO:0006450">
    <property type="term" value="P:regulation of translational fidelity"/>
    <property type="evidence" value="ECO:0007669"/>
    <property type="project" value="InterPro"/>
</dbReference>
<evidence type="ECO:0008006" key="3">
    <source>
        <dbReference type="Google" id="ProtNLM"/>
    </source>
</evidence>
<dbReference type="SUPFAM" id="SSF141000">
    <property type="entry name" value="Glu-tRNAGln amidotransferase C subunit"/>
    <property type="match status" value="1"/>
</dbReference>
<dbReference type="Proteomes" id="UP000178425">
    <property type="component" value="Unassembled WGS sequence"/>
</dbReference>
<sequence length="104" mass="11447">MISKEDIEHLKDLARVEFVEKETEKLAGDLGAILAHIDSLKDADVSGVAEAVRAIDLKNIFRKDESAARNVEADQYQTTIALISAFPEKHDAGHGTYLKVKSIL</sequence>
<organism evidence="1 2">
    <name type="scientific">Candidatus Giovannonibacteria bacterium RIFCSPHIGHO2_02_43_13</name>
    <dbReference type="NCBI Taxonomy" id="1798330"/>
    <lineage>
        <taxon>Bacteria</taxon>
        <taxon>Candidatus Giovannoniibacteriota</taxon>
    </lineage>
</organism>
<gene>
    <name evidence="1" type="ORF">A2W54_01950</name>
</gene>